<dbReference type="GO" id="GO:0008254">
    <property type="term" value="F:3'-nucleotidase activity"/>
    <property type="evidence" value="ECO:0007669"/>
    <property type="project" value="TreeGrafter"/>
</dbReference>
<dbReference type="GO" id="GO:0008253">
    <property type="term" value="F:5'-nucleotidase activity"/>
    <property type="evidence" value="ECO:0007669"/>
    <property type="project" value="UniProtKB-EC"/>
</dbReference>
<evidence type="ECO:0000256" key="5">
    <source>
        <dbReference type="ARBA" id="ARBA00022801"/>
    </source>
</evidence>
<dbReference type="GO" id="GO:0000166">
    <property type="term" value="F:nucleotide binding"/>
    <property type="evidence" value="ECO:0007669"/>
    <property type="project" value="UniProtKB-KW"/>
</dbReference>
<sequence length="254" mass="28042">METQKPLILISNDDGIAAKGIHKLVEYLRPLGEIVVVAPDTARSGSGCALSVTVPVSYRLVERKPELTMYECTGTPADCIKLARNVILTRQPDLVVGGINHGDNSAGSVHYSGTMGVVFEGCLNMIPSIGFSLCNHELDANFEPTRKYVQKIARTVLENGLPPLICLNVNFPDTKEIRGIKVCTQADGYWVQEWDACTDRSESYWLSGTFVNSRPNDETTDRYVLAQGYATITPTKANLTAYEYMEELRNILCD</sequence>
<proteinExistence type="inferred from homology"/>
<keyword evidence="5 7" id="KW-0378">Hydrolase</keyword>
<dbReference type="PANTHER" id="PTHR30457:SF12">
    <property type="entry name" value="5'_3'-NUCLEOTIDASE SURE"/>
    <property type="match status" value="1"/>
</dbReference>
<dbReference type="EC" id="3.1.3.5" evidence="7"/>
<dbReference type="NCBIfam" id="NF001492">
    <property type="entry name" value="PRK00346.2-2"/>
    <property type="match status" value="1"/>
</dbReference>
<dbReference type="InterPro" id="IPR030048">
    <property type="entry name" value="SurE"/>
</dbReference>
<evidence type="ECO:0000256" key="4">
    <source>
        <dbReference type="ARBA" id="ARBA00022741"/>
    </source>
</evidence>
<comment type="caution">
    <text evidence="7">The sequence shown here is derived from an EMBL/GenBank/DDBJ whole genome shotgun (WGS) entry which is preliminary data.</text>
</comment>
<dbReference type="InterPro" id="IPR002828">
    <property type="entry name" value="SurE-like_Pase/nucleotidase"/>
</dbReference>
<dbReference type="AlphaFoldDB" id="A0A5J4SBF8"/>
<evidence type="ECO:0000259" key="6">
    <source>
        <dbReference type="Pfam" id="PF01975"/>
    </source>
</evidence>
<dbReference type="HAMAP" id="MF_00060">
    <property type="entry name" value="SurE"/>
    <property type="match status" value="1"/>
</dbReference>
<name>A0A5J4SBF8_9ZZZZ</name>
<keyword evidence="3" id="KW-0479">Metal-binding</keyword>
<keyword evidence="2" id="KW-0963">Cytoplasm</keyword>
<dbReference type="SUPFAM" id="SSF64167">
    <property type="entry name" value="SurE-like"/>
    <property type="match status" value="1"/>
</dbReference>
<dbReference type="InterPro" id="IPR036523">
    <property type="entry name" value="SurE-like_sf"/>
</dbReference>
<accession>A0A5J4SBF8</accession>
<dbReference type="NCBIfam" id="TIGR00087">
    <property type="entry name" value="surE"/>
    <property type="match status" value="1"/>
</dbReference>
<protein>
    <submittedName>
        <fullName evidence="7">5'-nucleotidase SurE</fullName>
        <ecNumber evidence="7">3.1.3.5</ecNumber>
    </submittedName>
</protein>
<evidence type="ECO:0000256" key="1">
    <source>
        <dbReference type="ARBA" id="ARBA00011062"/>
    </source>
</evidence>
<keyword evidence="4" id="KW-0547">Nucleotide-binding</keyword>
<evidence type="ECO:0000313" key="7">
    <source>
        <dbReference type="EMBL" id="KAA6343228.1"/>
    </source>
</evidence>
<dbReference type="PANTHER" id="PTHR30457">
    <property type="entry name" value="5'-NUCLEOTIDASE SURE"/>
    <property type="match status" value="1"/>
</dbReference>
<dbReference type="Pfam" id="PF01975">
    <property type="entry name" value="SurE"/>
    <property type="match status" value="1"/>
</dbReference>
<evidence type="ECO:0000256" key="2">
    <source>
        <dbReference type="ARBA" id="ARBA00022490"/>
    </source>
</evidence>
<feature type="domain" description="Survival protein SurE-like phosphatase/nucleotidase" evidence="6">
    <location>
        <begin position="8"/>
        <end position="190"/>
    </location>
</feature>
<organism evidence="7">
    <name type="scientific">termite gut metagenome</name>
    <dbReference type="NCBI Taxonomy" id="433724"/>
    <lineage>
        <taxon>unclassified sequences</taxon>
        <taxon>metagenomes</taxon>
        <taxon>organismal metagenomes</taxon>
    </lineage>
</organism>
<comment type="similarity">
    <text evidence="1">Belongs to the SurE nucleotidase family.</text>
</comment>
<gene>
    <name evidence="7" type="ORF">EZS27_009058</name>
</gene>
<dbReference type="GO" id="GO:0004309">
    <property type="term" value="F:exopolyphosphatase activity"/>
    <property type="evidence" value="ECO:0007669"/>
    <property type="project" value="TreeGrafter"/>
</dbReference>
<evidence type="ECO:0000256" key="3">
    <source>
        <dbReference type="ARBA" id="ARBA00022723"/>
    </source>
</evidence>
<dbReference type="EMBL" id="SNRY01000280">
    <property type="protein sequence ID" value="KAA6343228.1"/>
    <property type="molecule type" value="Genomic_DNA"/>
</dbReference>
<reference evidence="7" key="1">
    <citation type="submission" date="2019-03" db="EMBL/GenBank/DDBJ databases">
        <title>Single cell metagenomics reveals metabolic interactions within the superorganism composed of flagellate Streblomastix strix and complex community of Bacteroidetes bacteria on its surface.</title>
        <authorList>
            <person name="Treitli S.C."/>
            <person name="Kolisko M."/>
            <person name="Husnik F."/>
            <person name="Keeling P."/>
            <person name="Hampl V."/>
        </authorList>
    </citation>
    <scope>NUCLEOTIDE SEQUENCE</scope>
    <source>
        <strain evidence="7">STM</strain>
    </source>
</reference>
<dbReference type="Gene3D" id="3.40.1210.10">
    <property type="entry name" value="Survival protein SurE-like phosphatase/nucleotidase"/>
    <property type="match status" value="1"/>
</dbReference>
<dbReference type="GO" id="GO:0046872">
    <property type="term" value="F:metal ion binding"/>
    <property type="evidence" value="ECO:0007669"/>
    <property type="project" value="UniProtKB-KW"/>
</dbReference>